<dbReference type="OrthoDB" id="9791851at2"/>
<feature type="transmembrane region" description="Helical" evidence="1">
    <location>
        <begin position="12"/>
        <end position="33"/>
    </location>
</feature>
<accession>A0A4R9K9M5</accession>
<dbReference type="PANTHER" id="PTHR30092:SF0">
    <property type="entry name" value="INNER MEMBRANE PROTEIN CRED"/>
    <property type="match status" value="1"/>
</dbReference>
<organism evidence="2 3">
    <name type="scientific">Leptospira sarikeiensis</name>
    <dbReference type="NCBI Taxonomy" id="2484943"/>
    <lineage>
        <taxon>Bacteria</taxon>
        <taxon>Pseudomonadati</taxon>
        <taxon>Spirochaetota</taxon>
        <taxon>Spirochaetia</taxon>
        <taxon>Leptospirales</taxon>
        <taxon>Leptospiraceae</taxon>
        <taxon>Leptospira</taxon>
    </lineage>
</organism>
<dbReference type="InterPro" id="IPR010364">
    <property type="entry name" value="Uncharacterised_IM_CreD"/>
</dbReference>
<keyword evidence="1" id="KW-0812">Transmembrane</keyword>
<comment type="caution">
    <text evidence="2">The sequence shown here is derived from an EMBL/GenBank/DDBJ whole genome shotgun (WGS) entry which is preliminary data.</text>
</comment>
<feature type="transmembrane region" description="Helical" evidence="1">
    <location>
        <begin position="332"/>
        <end position="351"/>
    </location>
</feature>
<keyword evidence="1" id="KW-1133">Transmembrane helix</keyword>
<feature type="transmembrane region" description="Helical" evidence="1">
    <location>
        <begin position="410"/>
        <end position="428"/>
    </location>
</feature>
<name>A0A4R9K9M5_9LEPT</name>
<sequence length="446" mass="49563">MSKLKTSIGIRVLILGSMLVGFVVPLFMLGALVSERQDRSRDAVQEMNSKWGGTQTIAGPFLVIPYKLEKSKKNVKEQDEEEVENESGEIYILPETLTVDSDLKAEKRKRSIYESVLFSGDFKMEGGFKSPTLADFPAKTKNILWSQARVILSVSDPKGIGKDVKFNLAGRDTSLQPGSSSYFFPSGLHTKLNAKDGSGNFSFSIEIPLKGSDSIYVVPVGKTSSIKMRSDWKDPSFEGSILPNERSVTEKGFQAAWESTYFARNYPQVIQDMNGSYMDSIINSAYGVRLIIPADHYLKSERSLKYAILFLTASFTLFFLLEIFGGKILHPLQYLMIGAAMLVFYVLNLSLSEHIGFNSAYICASISVSALISYYAGSVLKDKKRGYLAGGYFTALYTFLYVILASEENALLLGSLAIFFVLAGLMHLTRNVDWYSFGTKEDRSLT</sequence>
<dbReference type="Pfam" id="PF06123">
    <property type="entry name" value="CreD"/>
    <property type="match status" value="1"/>
</dbReference>
<keyword evidence="3" id="KW-1185">Reference proteome</keyword>
<dbReference type="Proteomes" id="UP000297762">
    <property type="component" value="Unassembled WGS sequence"/>
</dbReference>
<dbReference type="PIRSF" id="PIRSF004548">
    <property type="entry name" value="CreD"/>
    <property type="match status" value="1"/>
</dbReference>
<feature type="transmembrane region" description="Helical" evidence="1">
    <location>
        <begin position="387"/>
        <end position="404"/>
    </location>
</feature>
<gene>
    <name evidence="2" type="primary">creD</name>
    <name evidence="2" type="ORF">EHQ64_08705</name>
</gene>
<evidence type="ECO:0000313" key="3">
    <source>
        <dbReference type="Proteomes" id="UP000297762"/>
    </source>
</evidence>
<dbReference type="GO" id="GO:0005886">
    <property type="term" value="C:plasma membrane"/>
    <property type="evidence" value="ECO:0007669"/>
    <property type="project" value="TreeGrafter"/>
</dbReference>
<evidence type="ECO:0000313" key="2">
    <source>
        <dbReference type="EMBL" id="TGL62392.1"/>
    </source>
</evidence>
<protein>
    <submittedName>
        <fullName evidence="2">Cell envelope integrity protein CreD</fullName>
    </submittedName>
</protein>
<reference evidence="2" key="1">
    <citation type="journal article" date="2019" name="PLoS Negl. Trop. Dis.">
        <title>Revisiting the worldwide diversity of Leptospira species in the environment.</title>
        <authorList>
            <person name="Vincent A.T."/>
            <person name="Schiettekatte O."/>
            <person name="Bourhy P."/>
            <person name="Veyrier F.J."/>
            <person name="Picardeau M."/>
        </authorList>
    </citation>
    <scope>NUCLEOTIDE SEQUENCE [LARGE SCALE GENOMIC DNA]</scope>
    <source>
        <strain evidence="2">201702455</strain>
    </source>
</reference>
<feature type="transmembrane region" description="Helical" evidence="1">
    <location>
        <begin position="357"/>
        <end position="375"/>
    </location>
</feature>
<dbReference type="NCBIfam" id="NF008712">
    <property type="entry name" value="PRK11715.1-1"/>
    <property type="match status" value="1"/>
</dbReference>
<dbReference type="EMBL" id="RQGF01000016">
    <property type="protein sequence ID" value="TGL62392.1"/>
    <property type="molecule type" value="Genomic_DNA"/>
</dbReference>
<dbReference type="RefSeq" id="WP_135649100.1">
    <property type="nucleotide sequence ID" value="NZ_RQGF01000016.1"/>
</dbReference>
<feature type="transmembrane region" description="Helical" evidence="1">
    <location>
        <begin position="306"/>
        <end position="325"/>
    </location>
</feature>
<proteinExistence type="predicted"/>
<dbReference type="PANTHER" id="PTHR30092">
    <property type="entry name" value="INNER MEMBRANE PROTEIN CRED"/>
    <property type="match status" value="1"/>
</dbReference>
<keyword evidence="1" id="KW-0472">Membrane</keyword>
<dbReference type="AlphaFoldDB" id="A0A4R9K9M5"/>
<evidence type="ECO:0000256" key="1">
    <source>
        <dbReference type="SAM" id="Phobius"/>
    </source>
</evidence>